<dbReference type="Proteomes" id="UP001515500">
    <property type="component" value="Chromosome 5"/>
</dbReference>
<dbReference type="GO" id="GO:0004674">
    <property type="term" value="F:protein serine/threonine kinase activity"/>
    <property type="evidence" value="ECO:0007669"/>
    <property type="project" value="UniProtKB-KW"/>
</dbReference>
<sequence length="624" mass="70205">MAYAAVTLLSFFFIFSHILAFVLHVTAERCPSSSCGNITIKPPVTLKDSPSNCVKPRQRKYELTCDSSNHVILNLFSSDYYVTDILYFGYYYFEMKVIDVGMANHSCRLPLHSLPASKFMSPNFPYYFPLYNGDKWVSFVNCSNEVKNNNMYKPVPCFKNTDNKSFIYVIASKEAYRVGNLVSSCSFLAMTAMSYDAATNDSGTEIFKLLAQGFTLGEPDSSPMPFLLEMFLGTLVNITRLVIAHTLFGRFVVAPLIICGFLAYKFRKMIASVDNVERFLRMQKGLVPTRYSYTDLIALTSHFKEKLGHGGYGSVFKGRLPGNHLLAIKMLGHSKANGEDFINEVSTIGRIHHVNVVRLIGFCSDGSHRALVYEYMANGSLDKFIFSSNNGLNHRFSLEKLTEIALGIARGIDYLHQGCDMQILHFDIKPHNILLDHNFMPKISDFGLAKLYPRDYNFVTLSVARGTIGYIALELISRSFGLISHKSDVYSYGMLLLEMVGGRKNADQRAEKTSQFYYPSWIFDKLNNPIYHDAQEIDTGVAKLVISDAEKKLCMIGLWCIQMRASDRPSMSKVIEMLEGDVDDLQMPPKPFFSDPSLAVLSLPCSNISQEELNTSSDNIVCLV</sequence>
<evidence type="ECO:0000256" key="1">
    <source>
        <dbReference type="ARBA" id="ARBA00004479"/>
    </source>
</evidence>
<keyword evidence="9 13" id="KW-1133">Transmembrane helix</keyword>
<evidence type="ECO:0000313" key="17">
    <source>
        <dbReference type="RefSeq" id="XP_039123529.1"/>
    </source>
</evidence>
<dbReference type="RefSeq" id="XP_039123529.1">
    <property type="nucleotide sequence ID" value="XM_039267595.1"/>
</dbReference>
<dbReference type="FunFam" id="3.30.200.20:FF:000178">
    <property type="entry name" value="serine/threonine-protein kinase PBS1-like"/>
    <property type="match status" value="1"/>
</dbReference>
<accession>A0AB40B8F3</accession>
<evidence type="ECO:0000256" key="5">
    <source>
        <dbReference type="ARBA" id="ARBA00022729"/>
    </source>
</evidence>
<evidence type="ECO:0000256" key="13">
    <source>
        <dbReference type="SAM" id="Phobius"/>
    </source>
</evidence>
<dbReference type="InterPro" id="IPR000719">
    <property type="entry name" value="Prot_kinase_dom"/>
</dbReference>
<dbReference type="PROSITE" id="PS00107">
    <property type="entry name" value="PROTEIN_KINASE_ATP"/>
    <property type="match status" value="1"/>
</dbReference>
<dbReference type="InterPro" id="IPR011009">
    <property type="entry name" value="Kinase-like_dom_sf"/>
</dbReference>
<comment type="subcellular location">
    <subcellularLocation>
        <location evidence="1">Membrane</location>
        <topology evidence="1">Single-pass type I membrane protein</topology>
    </subcellularLocation>
</comment>
<dbReference type="PROSITE" id="PS50011">
    <property type="entry name" value="PROTEIN_KINASE_DOM"/>
    <property type="match status" value="1"/>
</dbReference>
<dbReference type="SMART" id="SM00220">
    <property type="entry name" value="S_TKc"/>
    <property type="match status" value="1"/>
</dbReference>
<keyword evidence="8 12" id="KW-0067">ATP-binding</keyword>
<feature type="domain" description="Protein kinase" evidence="15">
    <location>
        <begin position="301"/>
        <end position="593"/>
    </location>
</feature>
<dbReference type="Pfam" id="PF13947">
    <property type="entry name" value="GUB_WAK_bind"/>
    <property type="match status" value="1"/>
</dbReference>
<evidence type="ECO:0000256" key="12">
    <source>
        <dbReference type="PROSITE-ProRule" id="PRU10141"/>
    </source>
</evidence>
<keyword evidence="7" id="KW-0418">Kinase</keyword>
<evidence type="ECO:0000256" key="11">
    <source>
        <dbReference type="ARBA" id="ARBA00023180"/>
    </source>
</evidence>
<keyword evidence="5 14" id="KW-0732">Signal</keyword>
<dbReference type="Pfam" id="PF00069">
    <property type="entry name" value="Pkinase"/>
    <property type="match status" value="1"/>
</dbReference>
<reference evidence="17" key="1">
    <citation type="submission" date="2025-08" db="UniProtKB">
        <authorList>
            <consortium name="RefSeq"/>
        </authorList>
    </citation>
    <scope>IDENTIFICATION</scope>
</reference>
<evidence type="ECO:0000256" key="9">
    <source>
        <dbReference type="ARBA" id="ARBA00022989"/>
    </source>
</evidence>
<dbReference type="GO" id="GO:0016020">
    <property type="term" value="C:membrane"/>
    <property type="evidence" value="ECO:0007669"/>
    <property type="project" value="UniProtKB-SubCell"/>
</dbReference>
<evidence type="ECO:0000259" key="15">
    <source>
        <dbReference type="PROSITE" id="PS50011"/>
    </source>
</evidence>
<gene>
    <name evidence="17" type="primary">LOC120260155</name>
</gene>
<evidence type="ECO:0000256" key="8">
    <source>
        <dbReference type="ARBA" id="ARBA00022840"/>
    </source>
</evidence>
<keyword evidence="11" id="KW-0325">Glycoprotein</keyword>
<evidence type="ECO:0000256" key="14">
    <source>
        <dbReference type="SAM" id="SignalP"/>
    </source>
</evidence>
<dbReference type="PROSITE" id="PS00108">
    <property type="entry name" value="PROTEIN_KINASE_ST"/>
    <property type="match status" value="1"/>
</dbReference>
<keyword evidence="3" id="KW-0808">Transferase</keyword>
<keyword evidence="6 12" id="KW-0547">Nucleotide-binding</keyword>
<keyword evidence="4 13" id="KW-0812">Transmembrane</keyword>
<evidence type="ECO:0000256" key="7">
    <source>
        <dbReference type="ARBA" id="ARBA00022777"/>
    </source>
</evidence>
<evidence type="ECO:0000256" key="6">
    <source>
        <dbReference type="ARBA" id="ARBA00022741"/>
    </source>
</evidence>
<evidence type="ECO:0000256" key="4">
    <source>
        <dbReference type="ARBA" id="ARBA00022692"/>
    </source>
</evidence>
<dbReference type="GO" id="GO:0030247">
    <property type="term" value="F:polysaccharide binding"/>
    <property type="evidence" value="ECO:0007669"/>
    <property type="project" value="InterPro"/>
</dbReference>
<keyword evidence="10 13" id="KW-0472">Membrane</keyword>
<evidence type="ECO:0000256" key="2">
    <source>
        <dbReference type="ARBA" id="ARBA00022527"/>
    </source>
</evidence>
<dbReference type="AlphaFoldDB" id="A0AB40B8F3"/>
<dbReference type="InterPro" id="IPR025287">
    <property type="entry name" value="WAK_GUB"/>
</dbReference>
<protein>
    <submittedName>
        <fullName evidence="17">Rust resistance kinase Lr10-like</fullName>
    </submittedName>
</protein>
<proteinExistence type="predicted"/>
<keyword evidence="2" id="KW-0723">Serine/threonine-protein kinase</keyword>
<evidence type="ECO:0000256" key="10">
    <source>
        <dbReference type="ARBA" id="ARBA00023136"/>
    </source>
</evidence>
<dbReference type="InterPro" id="IPR045874">
    <property type="entry name" value="LRK10/LRL21-25-like"/>
</dbReference>
<evidence type="ECO:0000256" key="3">
    <source>
        <dbReference type="ARBA" id="ARBA00022679"/>
    </source>
</evidence>
<dbReference type="InterPro" id="IPR008271">
    <property type="entry name" value="Ser/Thr_kinase_AS"/>
</dbReference>
<dbReference type="FunFam" id="1.10.510.10:FF:000590">
    <property type="entry name" value="PR5-like receptor kinase"/>
    <property type="match status" value="1"/>
</dbReference>
<dbReference type="GO" id="GO:0005524">
    <property type="term" value="F:ATP binding"/>
    <property type="evidence" value="ECO:0007669"/>
    <property type="project" value="UniProtKB-UniRule"/>
</dbReference>
<feature type="chain" id="PRO_5044299979" evidence="14">
    <location>
        <begin position="21"/>
        <end position="624"/>
    </location>
</feature>
<feature type="signal peptide" evidence="14">
    <location>
        <begin position="1"/>
        <end position="20"/>
    </location>
</feature>
<organism evidence="16 17">
    <name type="scientific">Dioscorea cayennensis subsp. rotundata</name>
    <name type="common">White Guinea yam</name>
    <name type="synonym">Dioscorea rotundata</name>
    <dbReference type="NCBI Taxonomy" id="55577"/>
    <lineage>
        <taxon>Eukaryota</taxon>
        <taxon>Viridiplantae</taxon>
        <taxon>Streptophyta</taxon>
        <taxon>Embryophyta</taxon>
        <taxon>Tracheophyta</taxon>
        <taxon>Spermatophyta</taxon>
        <taxon>Magnoliopsida</taxon>
        <taxon>Liliopsida</taxon>
        <taxon>Dioscoreales</taxon>
        <taxon>Dioscoreaceae</taxon>
        <taxon>Dioscorea</taxon>
    </lineage>
</organism>
<feature type="binding site" evidence="12">
    <location>
        <position position="329"/>
    </location>
    <ligand>
        <name>ATP</name>
        <dbReference type="ChEBI" id="CHEBI:30616"/>
    </ligand>
</feature>
<name>A0AB40B8F3_DIOCR</name>
<feature type="transmembrane region" description="Helical" evidence="13">
    <location>
        <begin position="247"/>
        <end position="264"/>
    </location>
</feature>
<keyword evidence="16" id="KW-1185">Reference proteome</keyword>
<evidence type="ECO:0000313" key="16">
    <source>
        <dbReference type="Proteomes" id="UP001515500"/>
    </source>
</evidence>
<dbReference type="Gene3D" id="3.30.200.20">
    <property type="entry name" value="Phosphorylase Kinase, domain 1"/>
    <property type="match status" value="1"/>
</dbReference>
<dbReference type="Gene3D" id="1.10.510.10">
    <property type="entry name" value="Transferase(Phosphotransferase) domain 1"/>
    <property type="match status" value="1"/>
</dbReference>
<dbReference type="SUPFAM" id="SSF56112">
    <property type="entry name" value="Protein kinase-like (PK-like)"/>
    <property type="match status" value="1"/>
</dbReference>
<dbReference type="InterPro" id="IPR017441">
    <property type="entry name" value="Protein_kinase_ATP_BS"/>
</dbReference>
<dbReference type="GeneID" id="120260155"/>
<dbReference type="PANTHER" id="PTHR27009">
    <property type="entry name" value="RUST RESISTANCE KINASE LR10-RELATED"/>
    <property type="match status" value="1"/>
</dbReference>